<name>A0A8H7MLM7_9PLEO</name>
<organism evidence="1 2">
    <name type="scientific">Ascochyta lentis</name>
    <dbReference type="NCBI Taxonomy" id="205686"/>
    <lineage>
        <taxon>Eukaryota</taxon>
        <taxon>Fungi</taxon>
        <taxon>Dikarya</taxon>
        <taxon>Ascomycota</taxon>
        <taxon>Pezizomycotina</taxon>
        <taxon>Dothideomycetes</taxon>
        <taxon>Pleosporomycetidae</taxon>
        <taxon>Pleosporales</taxon>
        <taxon>Pleosporineae</taxon>
        <taxon>Didymellaceae</taxon>
        <taxon>Ascochyta</taxon>
    </lineage>
</organism>
<protein>
    <submittedName>
        <fullName evidence="1">Uncharacterized protein</fullName>
    </submittedName>
</protein>
<accession>A0A8H7MLM7</accession>
<comment type="caution">
    <text evidence="1">The sequence shown here is derived from an EMBL/GenBank/DDBJ whole genome shotgun (WGS) entry which is preliminary data.</text>
</comment>
<dbReference type="EMBL" id="RZGK01000005">
    <property type="protein sequence ID" value="KAF9698692.1"/>
    <property type="molecule type" value="Genomic_DNA"/>
</dbReference>
<keyword evidence="2" id="KW-1185">Reference proteome</keyword>
<dbReference type="OrthoDB" id="3796222at2759"/>
<reference evidence="1" key="1">
    <citation type="submission" date="2018-12" db="EMBL/GenBank/DDBJ databases">
        <authorList>
            <person name="Syme R.A."/>
            <person name="Farfan-Caceres L."/>
            <person name="Lichtenzveig J."/>
        </authorList>
    </citation>
    <scope>NUCLEOTIDE SEQUENCE</scope>
    <source>
        <strain evidence="1">Al4</strain>
    </source>
</reference>
<evidence type="ECO:0000313" key="1">
    <source>
        <dbReference type="EMBL" id="KAF9698692.1"/>
    </source>
</evidence>
<gene>
    <name evidence="1" type="ORF">EKO04_002899</name>
</gene>
<sequence length="389" mass="43910">MNYNPSSGTTSRAGREVYRAQQRRMIVPYNLVIRSGSGWVAACEYLNKHYFTHLAKPDAQVAKSNAQAPKLDARVAPLSPQRTAWVSLNTSNVTWNSTLSSFEQNMAFQAPPRLLEPPPSVKDTVTISPLFCPFSRLPLELQDAILYLAVGYTGSISFTHKGCALGASGVPKSPITMATLFLISKAINEHMAAHIFRSTDFHFGITGLTKFLWQLGPLNRSRLQHLTLHFGRGSLLHCIRWLAPDLLYELFEPPVVTDPVNLTHFWRCQLRDLMKELNLLTLTIDTKDVPPTDVPLLIRILETVIGSVERIRIIGNQIGTNAAVDGSAQSLFLHFRHMPEATWRTLSLNYHLTYMHRNWHMKPLWQARDVDHRPALEASMDKESAFFDS</sequence>
<evidence type="ECO:0000313" key="2">
    <source>
        <dbReference type="Proteomes" id="UP000651452"/>
    </source>
</evidence>
<dbReference type="Proteomes" id="UP000651452">
    <property type="component" value="Unassembled WGS sequence"/>
</dbReference>
<reference evidence="1" key="2">
    <citation type="submission" date="2020-09" db="EMBL/GenBank/DDBJ databases">
        <title>Reference genome assembly for Australian Ascochyta lentis isolate Al4.</title>
        <authorList>
            <person name="Lee R.C."/>
            <person name="Farfan-Caceres L.M."/>
            <person name="Debler J.W."/>
            <person name="Williams A.H."/>
            <person name="Henares B.M."/>
        </authorList>
    </citation>
    <scope>NUCLEOTIDE SEQUENCE</scope>
    <source>
        <strain evidence="1">Al4</strain>
    </source>
</reference>
<proteinExistence type="predicted"/>
<dbReference type="AlphaFoldDB" id="A0A8H7MLM7"/>